<proteinExistence type="predicted"/>
<name>M2RRL0_CERS8</name>
<evidence type="ECO:0000256" key="1">
    <source>
        <dbReference type="SAM" id="Phobius"/>
    </source>
</evidence>
<keyword evidence="1" id="KW-0812">Transmembrane</keyword>
<dbReference type="Proteomes" id="UP000016930">
    <property type="component" value="Unassembled WGS sequence"/>
</dbReference>
<evidence type="ECO:0000313" key="3">
    <source>
        <dbReference type="Proteomes" id="UP000016930"/>
    </source>
</evidence>
<feature type="transmembrane region" description="Helical" evidence="1">
    <location>
        <begin position="59"/>
        <end position="81"/>
    </location>
</feature>
<dbReference type="AlphaFoldDB" id="M2RRL0"/>
<dbReference type="EMBL" id="KB445791">
    <property type="protein sequence ID" value="EMD41521.1"/>
    <property type="molecule type" value="Genomic_DNA"/>
</dbReference>
<keyword evidence="3" id="KW-1185">Reference proteome</keyword>
<keyword evidence="1" id="KW-1133">Transmembrane helix</keyword>
<reference evidence="2 3" key="1">
    <citation type="journal article" date="2012" name="Proc. Natl. Acad. Sci. U.S.A.">
        <title>Comparative genomics of Ceriporiopsis subvermispora and Phanerochaete chrysosporium provide insight into selective ligninolysis.</title>
        <authorList>
            <person name="Fernandez-Fueyo E."/>
            <person name="Ruiz-Duenas F.J."/>
            <person name="Ferreira P."/>
            <person name="Floudas D."/>
            <person name="Hibbett D.S."/>
            <person name="Canessa P."/>
            <person name="Larrondo L.F."/>
            <person name="James T.Y."/>
            <person name="Seelenfreund D."/>
            <person name="Lobos S."/>
            <person name="Polanco R."/>
            <person name="Tello M."/>
            <person name="Honda Y."/>
            <person name="Watanabe T."/>
            <person name="Watanabe T."/>
            <person name="Ryu J.S."/>
            <person name="Kubicek C.P."/>
            <person name="Schmoll M."/>
            <person name="Gaskell J."/>
            <person name="Hammel K.E."/>
            <person name="St John F.J."/>
            <person name="Vanden Wymelenberg A."/>
            <person name="Sabat G."/>
            <person name="Splinter BonDurant S."/>
            <person name="Syed K."/>
            <person name="Yadav J.S."/>
            <person name="Doddapaneni H."/>
            <person name="Subramanian V."/>
            <person name="Lavin J.L."/>
            <person name="Oguiza J.A."/>
            <person name="Perez G."/>
            <person name="Pisabarro A.G."/>
            <person name="Ramirez L."/>
            <person name="Santoyo F."/>
            <person name="Master E."/>
            <person name="Coutinho P.M."/>
            <person name="Henrissat B."/>
            <person name="Lombard V."/>
            <person name="Magnuson J.K."/>
            <person name="Kuees U."/>
            <person name="Hori C."/>
            <person name="Igarashi K."/>
            <person name="Samejima M."/>
            <person name="Held B.W."/>
            <person name="Barry K.W."/>
            <person name="LaButti K.M."/>
            <person name="Lapidus A."/>
            <person name="Lindquist E.A."/>
            <person name="Lucas S.M."/>
            <person name="Riley R."/>
            <person name="Salamov A.A."/>
            <person name="Hoffmeister D."/>
            <person name="Schwenk D."/>
            <person name="Hadar Y."/>
            <person name="Yarden O."/>
            <person name="de Vries R.P."/>
            <person name="Wiebenga A."/>
            <person name="Stenlid J."/>
            <person name="Eastwood D."/>
            <person name="Grigoriev I.V."/>
            <person name="Berka R.M."/>
            <person name="Blanchette R.A."/>
            <person name="Kersten P."/>
            <person name="Martinez A.T."/>
            <person name="Vicuna R."/>
            <person name="Cullen D."/>
        </authorList>
    </citation>
    <scope>NUCLEOTIDE SEQUENCE [LARGE SCALE GENOMIC DNA]</scope>
    <source>
        <strain evidence="2 3">B</strain>
    </source>
</reference>
<keyword evidence="1" id="KW-0472">Membrane</keyword>
<sequence length="173" mass="19283">MMRAKTKYRTPEICLQVRQSAARLHSPRCSYPLKPTSVIVIFVIVPFVVVLLILLPFRIVLIIIIARLLAPLILFLLLKIIPHLIPHLLPPQLPHLHLSIVLIVLVIIIRFLSPSVNDPLGLRVRGSPYRDRCSVPILSASVCADASTSSSCKTSAVSCVPSSFERCRRQLRA</sequence>
<protein>
    <submittedName>
        <fullName evidence="2">Uncharacterized protein</fullName>
    </submittedName>
</protein>
<evidence type="ECO:0000313" key="2">
    <source>
        <dbReference type="EMBL" id="EMD41521.1"/>
    </source>
</evidence>
<gene>
    <name evidence="2" type="ORF">CERSUDRAFT_110072</name>
</gene>
<dbReference type="HOGENOM" id="CLU_1547346_0_0_1"/>
<feature type="transmembrane region" description="Helical" evidence="1">
    <location>
        <begin position="33"/>
        <end position="53"/>
    </location>
</feature>
<feature type="transmembrane region" description="Helical" evidence="1">
    <location>
        <begin position="93"/>
        <end position="112"/>
    </location>
</feature>
<accession>M2RRL0</accession>
<organism evidence="2 3">
    <name type="scientific">Ceriporiopsis subvermispora (strain B)</name>
    <name type="common">White-rot fungus</name>
    <name type="synonym">Gelatoporia subvermispora</name>
    <dbReference type="NCBI Taxonomy" id="914234"/>
    <lineage>
        <taxon>Eukaryota</taxon>
        <taxon>Fungi</taxon>
        <taxon>Dikarya</taxon>
        <taxon>Basidiomycota</taxon>
        <taxon>Agaricomycotina</taxon>
        <taxon>Agaricomycetes</taxon>
        <taxon>Polyporales</taxon>
        <taxon>Gelatoporiaceae</taxon>
        <taxon>Gelatoporia</taxon>
    </lineage>
</organism>